<feature type="transmembrane region" description="Helical" evidence="1">
    <location>
        <begin position="34"/>
        <end position="55"/>
    </location>
</feature>
<dbReference type="EMBL" id="JABBWE010000066">
    <property type="protein sequence ID" value="KAG1788655.1"/>
    <property type="molecule type" value="Genomic_DNA"/>
</dbReference>
<evidence type="ECO:0000259" key="2">
    <source>
        <dbReference type="Pfam" id="PF20151"/>
    </source>
</evidence>
<proteinExistence type="predicted"/>
<feature type="transmembrane region" description="Helical" evidence="1">
    <location>
        <begin position="104"/>
        <end position="126"/>
    </location>
</feature>
<keyword evidence="1" id="KW-0812">Transmembrane</keyword>
<keyword evidence="4" id="KW-1185">Reference proteome</keyword>
<feature type="transmembrane region" description="Helical" evidence="1">
    <location>
        <begin position="193"/>
        <end position="212"/>
    </location>
</feature>
<accession>A0A9P7AFY3</accession>
<organism evidence="3 4">
    <name type="scientific">Suillus plorans</name>
    <dbReference type="NCBI Taxonomy" id="116603"/>
    <lineage>
        <taxon>Eukaryota</taxon>
        <taxon>Fungi</taxon>
        <taxon>Dikarya</taxon>
        <taxon>Basidiomycota</taxon>
        <taxon>Agaricomycotina</taxon>
        <taxon>Agaricomycetes</taxon>
        <taxon>Agaricomycetidae</taxon>
        <taxon>Boletales</taxon>
        <taxon>Suillineae</taxon>
        <taxon>Suillaceae</taxon>
        <taxon>Suillus</taxon>
    </lineage>
</organism>
<keyword evidence="1" id="KW-1133">Transmembrane helix</keyword>
<feature type="transmembrane region" description="Helical" evidence="1">
    <location>
        <begin position="239"/>
        <end position="256"/>
    </location>
</feature>
<keyword evidence="1" id="KW-0472">Membrane</keyword>
<evidence type="ECO:0000256" key="1">
    <source>
        <dbReference type="SAM" id="Phobius"/>
    </source>
</evidence>
<feature type="domain" description="DUF6533" evidence="2">
    <location>
        <begin position="37"/>
        <end position="82"/>
    </location>
</feature>
<dbReference type="AlphaFoldDB" id="A0A9P7AFY3"/>
<feature type="transmembrane region" description="Helical" evidence="1">
    <location>
        <begin position="276"/>
        <end position="294"/>
    </location>
</feature>
<evidence type="ECO:0000313" key="3">
    <source>
        <dbReference type="EMBL" id="KAG1788655.1"/>
    </source>
</evidence>
<protein>
    <recommendedName>
        <fullName evidence="2">DUF6533 domain-containing protein</fullName>
    </recommendedName>
</protein>
<evidence type="ECO:0000313" key="4">
    <source>
        <dbReference type="Proteomes" id="UP000719766"/>
    </source>
</evidence>
<dbReference type="Proteomes" id="UP000719766">
    <property type="component" value="Unassembled WGS sequence"/>
</dbReference>
<gene>
    <name evidence="3" type="ORF">HD556DRAFT_847995</name>
</gene>
<feature type="transmembrane region" description="Helical" evidence="1">
    <location>
        <begin position="76"/>
        <end position="98"/>
    </location>
</feature>
<sequence length="330" mass="37062">MSTTFTAPLHPSSNNMTIVSDDPSWWPFINSSRIASYFAVAASAGVMYDWVLTLGQEVELIWRQRWSLMTILYLGLRYLGILYAVFNILLNVLTIPVTDTVSRIMYLTMNWAGVVAFAIICAIMTARLHAMYQQSIRLFIFLIVIFLAVNITNGIIFAIVMKGSLEEELILSGTYQCTGNGDIDISLLSSMNWMLATIWEVFALCLIVWIVIKHFRGLQRPWAAWITISDSVTVLMKTHILYFASFLAISCFRFVYLSPTISADQYSMGTQIYEGVLQIPMLVQSFVLGPRLILSVREHQAKLAAESDAGISMTSIVFQDRMHVSTGSGV</sequence>
<dbReference type="InterPro" id="IPR045340">
    <property type="entry name" value="DUF6533"/>
</dbReference>
<comment type="caution">
    <text evidence="3">The sequence shown here is derived from an EMBL/GenBank/DDBJ whole genome shotgun (WGS) entry which is preliminary data.</text>
</comment>
<reference evidence="3" key="1">
    <citation type="journal article" date="2020" name="New Phytol.">
        <title>Comparative genomics reveals dynamic genome evolution in host specialist ectomycorrhizal fungi.</title>
        <authorList>
            <person name="Lofgren L.A."/>
            <person name="Nguyen N.H."/>
            <person name="Vilgalys R."/>
            <person name="Ruytinx J."/>
            <person name="Liao H.L."/>
            <person name="Branco S."/>
            <person name="Kuo A."/>
            <person name="LaButti K."/>
            <person name="Lipzen A."/>
            <person name="Andreopoulos W."/>
            <person name="Pangilinan J."/>
            <person name="Riley R."/>
            <person name="Hundley H."/>
            <person name="Na H."/>
            <person name="Barry K."/>
            <person name="Grigoriev I.V."/>
            <person name="Stajich J.E."/>
            <person name="Kennedy P.G."/>
        </authorList>
    </citation>
    <scope>NUCLEOTIDE SEQUENCE</scope>
    <source>
        <strain evidence="3">S12</strain>
    </source>
</reference>
<dbReference type="GeneID" id="64605580"/>
<feature type="transmembrane region" description="Helical" evidence="1">
    <location>
        <begin position="138"/>
        <end position="161"/>
    </location>
</feature>
<dbReference type="RefSeq" id="XP_041155846.1">
    <property type="nucleotide sequence ID" value="XM_041311816.1"/>
</dbReference>
<dbReference type="Pfam" id="PF20151">
    <property type="entry name" value="DUF6533"/>
    <property type="match status" value="1"/>
</dbReference>
<name>A0A9P7AFY3_9AGAM</name>
<dbReference type="OrthoDB" id="2649129at2759"/>